<dbReference type="EMBL" id="SNRW01008548">
    <property type="protein sequence ID" value="KAA6379355.1"/>
    <property type="molecule type" value="Genomic_DNA"/>
</dbReference>
<organism evidence="1 2">
    <name type="scientific">Streblomastix strix</name>
    <dbReference type="NCBI Taxonomy" id="222440"/>
    <lineage>
        <taxon>Eukaryota</taxon>
        <taxon>Metamonada</taxon>
        <taxon>Preaxostyla</taxon>
        <taxon>Oxymonadida</taxon>
        <taxon>Streblomastigidae</taxon>
        <taxon>Streblomastix</taxon>
    </lineage>
</organism>
<comment type="caution">
    <text evidence="1">The sequence shown here is derived from an EMBL/GenBank/DDBJ whole genome shotgun (WGS) entry which is preliminary data.</text>
</comment>
<gene>
    <name evidence="1" type="ORF">EZS28_025118</name>
</gene>
<evidence type="ECO:0000313" key="1">
    <source>
        <dbReference type="EMBL" id="KAA6379355.1"/>
    </source>
</evidence>
<dbReference type="Proteomes" id="UP000324800">
    <property type="component" value="Unassembled WGS sequence"/>
</dbReference>
<sequence>MSFIVPLNPFESCQSNIIPAPSDLTYPLTEASKALHCPSGECTHSLLNRIVISRNLIRLTAPHKADLHSPLRIL</sequence>
<protein>
    <submittedName>
        <fullName evidence="1">Uncharacterized protein</fullName>
    </submittedName>
</protein>
<name>A0A5J4VA03_9EUKA</name>
<dbReference type="AlphaFoldDB" id="A0A5J4VA03"/>
<proteinExistence type="predicted"/>
<evidence type="ECO:0000313" key="2">
    <source>
        <dbReference type="Proteomes" id="UP000324800"/>
    </source>
</evidence>
<accession>A0A5J4VA03</accession>
<reference evidence="1 2" key="1">
    <citation type="submission" date="2019-03" db="EMBL/GenBank/DDBJ databases">
        <title>Single cell metagenomics reveals metabolic interactions within the superorganism composed of flagellate Streblomastix strix and complex community of Bacteroidetes bacteria on its surface.</title>
        <authorList>
            <person name="Treitli S.C."/>
            <person name="Kolisko M."/>
            <person name="Husnik F."/>
            <person name="Keeling P."/>
            <person name="Hampl V."/>
        </authorList>
    </citation>
    <scope>NUCLEOTIDE SEQUENCE [LARGE SCALE GENOMIC DNA]</scope>
    <source>
        <strain evidence="1">ST1C</strain>
    </source>
</reference>